<reference evidence="1 2" key="1">
    <citation type="submission" date="2023-05" db="EMBL/GenBank/DDBJ databases">
        <title>Draft genome of Paenibacillus sp. CCS26.</title>
        <authorList>
            <person name="Akita H."/>
            <person name="Shinto Y."/>
            <person name="Kimura Z."/>
        </authorList>
    </citation>
    <scope>NUCLEOTIDE SEQUENCE [LARGE SCALE GENOMIC DNA]</scope>
    <source>
        <strain evidence="1 2">CCS26</strain>
    </source>
</reference>
<organism evidence="1 2">
    <name type="scientific">Paenibacillus glycanilyticus</name>
    <dbReference type="NCBI Taxonomy" id="126569"/>
    <lineage>
        <taxon>Bacteria</taxon>
        <taxon>Bacillati</taxon>
        <taxon>Bacillota</taxon>
        <taxon>Bacilli</taxon>
        <taxon>Bacillales</taxon>
        <taxon>Paenibacillaceae</taxon>
        <taxon>Paenibacillus</taxon>
    </lineage>
</organism>
<dbReference type="EMBL" id="BTCL01000003">
    <property type="protein sequence ID" value="GMK43906.1"/>
    <property type="molecule type" value="Genomic_DNA"/>
</dbReference>
<dbReference type="PROSITE" id="PS51257">
    <property type="entry name" value="PROKAR_LIPOPROTEIN"/>
    <property type="match status" value="1"/>
</dbReference>
<name>A0ABQ6NFL0_9BACL</name>
<sequence length="180" mass="20376">MNKYGFIFFLAVIFLLSGCQKDGSNNDLSKAQENVSAIASSFNIPTLDGYEVSSIQHKFPPRDKQGNFIGDNHEVLITYTKNKGKLGKLSDEQKSNEEREILYGPYQGDTFIEITYSNIQTNLDKADIIEINGEQVQKLKNDKYTFLVFNITKGSITMNFNDLDEDKIQSIAQQVVNDNK</sequence>
<comment type="caution">
    <text evidence="1">The sequence shown here is derived from an EMBL/GenBank/DDBJ whole genome shotgun (WGS) entry which is preliminary data.</text>
</comment>
<gene>
    <name evidence="1" type="ORF">PghCCS26_10330</name>
</gene>
<keyword evidence="2" id="KW-1185">Reference proteome</keyword>
<accession>A0ABQ6NFL0</accession>
<dbReference type="Proteomes" id="UP001285921">
    <property type="component" value="Unassembled WGS sequence"/>
</dbReference>
<proteinExistence type="predicted"/>
<dbReference type="RefSeq" id="WP_317979035.1">
    <property type="nucleotide sequence ID" value="NZ_BTCL01000003.1"/>
</dbReference>
<evidence type="ECO:0000313" key="2">
    <source>
        <dbReference type="Proteomes" id="UP001285921"/>
    </source>
</evidence>
<protein>
    <recommendedName>
        <fullName evidence="3">DUF4367 domain-containing protein</fullName>
    </recommendedName>
</protein>
<evidence type="ECO:0000313" key="1">
    <source>
        <dbReference type="EMBL" id="GMK43906.1"/>
    </source>
</evidence>
<evidence type="ECO:0008006" key="3">
    <source>
        <dbReference type="Google" id="ProtNLM"/>
    </source>
</evidence>